<dbReference type="Proteomes" id="UP001215151">
    <property type="component" value="Unassembled WGS sequence"/>
</dbReference>
<evidence type="ECO:0000313" key="2">
    <source>
        <dbReference type="EMBL" id="KAJ8487974.1"/>
    </source>
</evidence>
<gene>
    <name evidence="2" type="ORF">ONZ51_g3856</name>
</gene>
<feature type="region of interest" description="Disordered" evidence="1">
    <location>
        <begin position="1"/>
        <end position="21"/>
    </location>
</feature>
<sequence length="125" mass="13416">MPLAAPPRQPGRLQDTKRTQFQIEYRDDAAMRGVVARISPATHSPPYPRPCTPTSTSSTDEADAGASALNSALVPLCLPWRPPILPCHALAATCTPCMRPPGVSKRREDGRECTRCSVQTVAAPP</sequence>
<dbReference type="EMBL" id="JAPEVG010000070">
    <property type="protein sequence ID" value="KAJ8487974.1"/>
    <property type="molecule type" value="Genomic_DNA"/>
</dbReference>
<proteinExistence type="predicted"/>
<reference evidence="2" key="1">
    <citation type="submission" date="2022-11" db="EMBL/GenBank/DDBJ databases">
        <title>Genome Sequence of Cubamyces cubensis.</title>
        <authorList>
            <person name="Buettner E."/>
        </authorList>
    </citation>
    <scope>NUCLEOTIDE SEQUENCE</scope>
    <source>
        <strain evidence="2">MPL-01</strain>
    </source>
</reference>
<dbReference type="AlphaFoldDB" id="A0AAD7TXI6"/>
<protein>
    <submittedName>
        <fullName evidence="2">Uncharacterized protein</fullName>
    </submittedName>
</protein>
<keyword evidence="3" id="KW-1185">Reference proteome</keyword>
<evidence type="ECO:0000313" key="3">
    <source>
        <dbReference type="Proteomes" id="UP001215151"/>
    </source>
</evidence>
<evidence type="ECO:0000256" key="1">
    <source>
        <dbReference type="SAM" id="MobiDB-lite"/>
    </source>
</evidence>
<organism evidence="2 3">
    <name type="scientific">Trametes cubensis</name>
    <dbReference type="NCBI Taxonomy" id="1111947"/>
    <lineage>
        <taxon>Eukaryota</taxon>
        <taxon>Fungi</taxon>
        <taxon>Dikarya</taxon>
        <taxon>Basidiomycota</taxon>
        <taxon>Agaricomycotina</taxon>
        <taxon>Agaricomycetes</taxon>
        <taxon>Polyporales</taxon>
        <taxon>Polyporaceae</taxon>
        <taxon>Trametes</taxon>
    </lineage>
</organism>
<comment type="caution">
    <text evidence="2">The sequence shown here is derived from an EMBL/GenBank/DDBJ whole genome shotgun (WGS) entry which is preliminary data.</text>
</comment>
<feature type="region of interest" description="Disordered" evidence="1">
    <location>
        <begin position="38"/>
        <end position="64"/>
    </location>
</feature>
<name>A0AAD7TXI6_9APHY</name>
<accession>A0AAD7TXI6</accession>